<comment type="caution">
    <text evidence="1">The sequence shown here is derived from an EMBL/GenBank/DDBJ whole genome shotgun (WGS) entry which is preliminary data.</text>
</comment>
<sequence length="220" mass="26557">MINTEVSDDVAEVNDCKFHFDAKEKQELKLFETEKISRNINEFIKTCKSYSNWKRKNVNNIDPCMIISSRLNNIKYEFLDDEMRQYEALITKKFVKFKECSEIKLNYPNLWYISEKSEKKNEDKMTQEFQAKKRKRSTSYYNDEIDIILTKKIRYLSLDRINDIKLSIAIISEWQLHIIKIDIIVTKIDNFEHIDQLQMHVSEEPKLFKIEQRIIQPEKK</sequence>
<dbReference type="AlphaFoldDB" id="X6MVF1"/>
<gene>
    <name evidence="1" type="ORF">RFI_19341</name>
</gene>
<evidence type="ECO:0000313" key="2">
    <source>
        <dbReference type="Proteomes" id="UP000023152"/>
    </source>
</evidence>
<proteinExistence type="predicted"/>
<keyword evidence="2" id="KW-1185">Reference proteome</keyword>
<organism evidence="1 2">
    <name type="scientific">Reticulomyxa filosa</name>
    <dbReference type="NCBI Taxonomy" id="46433"/>
    <lineage>
        <taxon>Eukaryota</taxon>
        <taxon>Sar</taxon>
        <taxon>Rhizaria</taxon>
        <taxon>Retaria</taxon>
        <taxon>Foraminifera</taxon>
        <taxon>Monothalamids</taxon>
        <taxon>Reticulomyxidae</taxon>
        <taxon>Reticulomyxa</taxon>
    </lineage>
</organism>
<accession>X6MVF1</accession>
<reference evidence="1 2" key="1">
    <citation type="journal article" date="2013" name="Curr. Biol.">
        <title>The Genome of the Foraminiferan Reticulomyxa filosa.</title>
        <authorList>
            <person name="Glockner G."/>
            <person name="Hulsmann N."/>
            <person name="Schleicher M."/>
            <person name="Noegel A.A."/>
            <person name="Eichinger L."/>
            <person name="Gallinger C."/>
            <person name="Pawlowski J."/>
            <person name="Sierra R."/>
            <person name="Euteneuer U."/>
            <person name="Pillet L."/>
            <person name="Moustafa A."/>
            <person name="Platzer M."/>
            <person name="Groth M."/>
            <person name="Szafranski K."/>
            <person name="Schliwa M."/>
        </authorList>
    </citation>
    <scope>NUCLEOTIDE SEQUENCE [LARGE SCALE GENOMIC DNA]</scope>
</reference>
<dbReference type="Proteomes" id="UP000023152">
    <property type="component" value="Unassembled WGS sequence"/>
</dbReference>
<name>X6MVF1_RETFI</name>
<dbReference type="EMBL" id="ASPP01015697">
    <property type="protein sequence ID" value="ETO17963.1"/>
    <property type="molecule type" value="Genomic_DNA"/>
</dbReference>
<evidence type="ECO:0000313" key="1">
    <source>
        <dbReference type="EMBL" id="ETO17963.1"/>
    </source>
</evidence>
<protein>
    <submittedName>
        <fullName evidence="1">Uncharacterized protein</fullName>
    </submittedName>
</protein>